<evidence type="ECO:0000259" key="1">
    <source>
        <dbReference type="Pfam" id="PF07561"/>
    </source>
</evidence>
<reference evidence="2 3" key="1">
    <citation type="submission" date="2016-01" db="EMBL/GenBank/DDBJ databases">
        <title>Characterization of the Clostridium difficile lineages that are prevalent in Hong Kong and China.</title>
        <authorList>
            <person name="Kwok J.S.-L."/>
            <person name="Lam W.-Y."/>
            <person name="Ip M."/>
            <person name="Chan T.-F."/>
            <person name="Hawkey P.M."/>
            <person name="Tsui S.K.-W."/>
        </authorList>
    </citation>
    <scope>NUCLEOTIDE SEQUENCE [LARGE SCALE GENOMIC DNA]</scope>
    <source>
        <strain evidence="2 3">300064</strain>
    </source>
</reference>
<dbReference type="Proteomes" id="UP000238081">
    <property type="component" value="Unassembled WGS sequence"/>
</dbReference>
<dbReference type="InterPro" id="IPR011437">
    <property type="entry name" value="DUF1540"/>
</dbReference>
<sequence>MIVKCSAITCRFNDNYICMADEIELIDFEYYRDVESKEKDRLSDDMKCSTYRSIYKEEI</sequence>
<protein>
    <recommendedName>
        <fullName evidence="1">DUF1540 domain-containing protein</fullName>
    </recommendedName>
</protein>
<dbReference type="EMBL" id="LRDH01000077">
    <property type="protein sequence ID" value="PPV16550.1"/>
    <property type="molecule type" value="Genomic_DNA"/>
</dbReference>
<dbReference type="Pfam" id="PF07561">
    <property type="entry name" value="DUF1540"/>
    <property type="match status" value="1"/>
</dbReference>
<proteinExistence type="predicted"/>
<gene>
    <name evidence="2" type="ORF">AWN73_09785</name>
</gene>
<organism evidence="2 3">
    <name type="scientific">Clostridium butyricum</name>
    <dbReference type="NCBI Taxonomy" id="1492"/>
    <lineage>
        <taxon>Bacteria</taxon>
        <taxon>Bacillati</taxon>
        <taxon>Bacillota</taxon>
        <taxon>Clostridia</taxon>
        <taxon>Eubacteriales</taxon>
        <taxon>Clostridiaceae</taxon>
        <taxon>Clostridium</taxon>
    </lineage>
</organism>
<comment type="caution">
    <text evidence="2">The sequence shown here is derived from an EMBL/GenBank/DDBJ whole genome shotgun (WGS) entry which is preliminary data.</text>
</comment>
<evidence type="ECO:0000313" key="2">
    <source>
        <dbReference type="EMBL" id="PPV16550.1"/>
    </source>
</evidence>
<feature type="domain" description="DUF1540" evidence="1">
    <location>
        <begin position="3"/>
        <end position="51"/>
    </location>
</feature>
<dbReference type="RefSeq" id="WP_043662902.1">
    <property type="nucleotide sequence ID" value="NZ_JSEG01000005.1"/>
</dbReference>
<dbReference type="AlphaFoldDB" id="A0A0A6SK33"/>
<accession>A0A0A6SK33</accession>
<name>A0A0A6SK33_CLOBU</name>
<evidence type="ECO:0000313" key="3">
    <source>
        <dbReference type="Proteomes" id="UP000238081"/>
    </source>
</evidence>